<evidence type="ECO:0000313" key="2">
    <source>
        <dbReference type="EMBL" id="KAJ4490947.1"/>
    </source>
</evidence>
<gene>
    <name evidence="2" type="ORF">J3R30DRAFT_3679165</name>
</gene>
<evidence type="ECO:0000256" key="1">
    <source>
        <dbReference type="SAM" id="MobiDB-lite"/>
    </source>
</evidence>
<feature type="compositionally biased region" description="Basic and acidic residues" evidence="1">
    <location>
        <begin position="154"/>
        <end position="163"/>
    </location>
</feature>
<reference evidence="2" key="1">
    <citation type="submission" date="2022-08" db="EMBL/GenBank/DDBJ databases">
        <title>A Global Phylogenomic Analysis of the Shiitake Genus Lentinula.</title>
        <authorList>
            <consortium name="DOE Joint Genome Institute"/>
            <person name="Sierra-Patev S."/>
            <person name="Min B."/>
            <person name="Naranjo-Ortiz M."/>
            <person name="Looney B."/>
            <person name="Konkel Z."/>
            <person name="Slot J.C."/>
            <person name="Sakamoto Y."/>
            <person name="Steenwyk J.L."/>
            <person name="Rokas A."/>
            <person name="Carro J."/>
            <person name="Camarero S."/>
            <person name="Ferreira P."/>
            <person name="Molpeceres G."/>
            <person name="Ruiz-Duenas F.J."/>
            <person name="Serrano A."/>
            <person name="Henrissat B."/>
            <person name="Drula E."/>
            <person name="Hughes K.W."/>
            <person name="Mata J.L."/>
            <person name="Ishikawa N.K."/>
            <person name="Vargas-Isla R."/>
            <person name="Ushijima S."/>
            <person name="Smith C.A."/>
            <person name="Ahrendt S."/>
            <person name="Andreopoulos W."/>
            <person name="He G."/>
            <person name="Labutti K."/>
            <person name="Lipzen A."/>
            <person name="Ng V."/>
            <person name="Riley R."/>
            <person name="Sandor L."/>
            <person name="Barry K."/>
            <person name="Martinez A.T."/>
            <person name="Xiao Y."/>
            <person name="Gibbons J.G."/>
            <person name="Terashima K."/>
            <person name="Grigoriev I.V."/>
            <person name="Hibbett D.S."/>
        </authorList>
    </citation>
    <scope>NUCLEOTIDE SEQUENCE</scope>
    <source>
        <strain evidence="2">JLM2183</strain>
    </source>
</reference>
<dbReference type="OrthoDB" id="3058101at2759"/>
<name>A0A9W9DYC3_9AGAR</name>
<feature type="compositionally biased region" description="Polar residues" evidence="1">
    <location>
        <begin position="125"/>
        <end position="134"/>
    </location>
</feature>
<comment type="caution">
    <text evidence="2">The sequence shown here is derived from an EMBL/GenBank/DDBJ whole genome shotgun (WGS) entry which is preliminary data.</text>
</comment>
<feature type="compositionally biased region" description="Basic and acidic residues" evidence="1">
    <location>
        <begin position="64"/>
        <end position="94"/>
    </location>
</feature>
<sequence>MSTGENDVAELSTRCQKIVKDGNAARQKLQAERLSDAERQSYLVQILELTLGVGEPVSDATQGNRERTPEGLDETQREEFRSRREEILRGRGENSGRGGGNSGERDSEGVDPVSGVANLGGGLEVQSSESNALAQQLRAIHDSGQPSHLRKKATSSEDPHIDKTLRTKRIYPKKPNSDTLNNLFQARHLLEPLLRSVWRLILKDEYVSFEKLLTGIDPRYDHRDEGKDFGAGYALVKKDFPAARKPITSESEWNKVFETWKTGVVEAFPHRMDELTNYGNIISNLARTQAAVMGLVHHASGSSKEKRSLEWVSPGGERLSKRSNAAICLNWNGARRGFVWGDSDADVLSLSVLFLETAGPLPDPPLNIVDDPKIQLALLEHRDFLRIHSPYDVEKLSTLLHFHPNRLFVESETGNLEQPSLCQARKQNPGSHPIWQIKQVVKVDSNFHIIHQLIFGGQPIPQICLHVYMDDFFGWDFLNNLVFFRGCLHPKQQVQLLLFWDYIGCPYKDAKQDDGICLKIIGFFIDINTFLDHPLKVNSL</sequence>
<feature type="region of interest" description="Disordered" evidence="1">
    <location>
        <begin position="53"/>
        <end position="163"/>
    </location>
</feature>
<accession>A0A9W9DYC3</accession>
<evidence type="ECO:0000313" key="3">
    <source>
        <dbReference type="Proteomes" id="UP001150266"/>
    </source>
</evidence>
<organism evidence="2 3">
    <name type="scientific">Lentinula aciculospora</name>
    <dbReference type="NCBI Taxonomy" id="153920"/>
    <lineage>
        <taxon>Eukaryota</taxon>
        <taxon>Fungi</taxon>
        <taxon>Dikarya</taxon>
        <taxon>Basidiomycota</taxon>
        <taxon>Agaricomycotina</taxon>
        <taxon>Agaricomycetes</taxon>
        <taxon>Agaricomycetidae</taxon>
        <taxon>Agaricales</taxon>
        <taxon>Marasmiineae</taxon>
        <taxon>Omphalotaceae</taxon>
        <taxon>Lentinula</taxon>
    </lineage>
</organism>
<dbReference type="Proteomes" id="UP001150266">
    <property type="component" value="Unassembled WGS sequence"/>
</dbReference>
<dbReference type="AlphaFoldDB" id="A0A9W9DYC3"/>
<protein>
    <submittedName>
        <fullName evidence="2">Uncharacterized protein</fullName>
    </submittedName>
</protein>
<proteinExistence type="predicted"/>
<keyword evidence="3" id="KW-1185">Reference proteome</keyword>
<dbReference type="EMBL" id="JAOTPV010000001">
    <property type="protein sequence ID" value="KAJ4490947.1"/>
    <property type="molecule type" value="Genomic_DNA"/>
</dbReference>